<gene>
    <name evidence="1" type="ORF">METZ01_LOCUS390450</name>
</gene>
<dbReference type="Gene3D" id="1.25.10.10">
    <property type="entry name" value="Leucine-rich Repeat Variant"/>
    <property type="match status" value="1"/>
</dbReference>
<evidence type="ECO:0008006" key="2">
    <source>
        <dbReference type="Google" id="ProtNLM"/>
    </source>
</evidence>
<dbReference type="SUPFAM" id="SSF48371">
    <property type="entry name" value="ARM repeat"/>
    <property type="match status" value="1"/>
</dbReference>
<name>A0A382UTL6_9ZZZZ</name>
<dbReference type="Pfam" id="PF12765">
    <property type="entry name" value="Cohesin_HEAT"/>
    <property type="match status" value="1"/>
</dbReference>
<feature type="non-terminal residue" evidence="1">
    <location>
        <position position="290"/>
    </location>
</feature>
<sequence length="290" mass="31790">ALGRLGVLGEAELAGAVSDQDPVVRVHAQRLLAATPLAGEKYSALILSGFKDPDPMVRRAAVQAASNSPGQSFIRPLLGLHQSTPRGDVHLDHSIRIALRNHLRNTEWFRKLAAQKLSDPEVGLVLSLCLALKNRGAGEYIVGHLDRLSSFPTDRIGEYLRFAARYIPESSISSAVAFSREKFEGSRQFQSELIESVRQGLQERGVAIPASVRSWALELAKGYLDAGAEALVRRISWEYLPHPAAPRQENPWQFSTRDSFKVRLPPAPPGSPVLSSFPTGERKVGIYRSG</sequence>
<dbReference type="InterPro" id="IPR026003">
    <property type="entry name" value="Cohesin_HEAT"/>
</dbReference>
<evidence type="ECO:0000313" key="1">
    <source>
        <dbReference type="EMBL" id="SVD37596.1"/>
    </source>
</evidence>
<accession>A0A382UTL6</accession>
<dbReference type="EMBL" id="UINC01146708">
    <property type="protein sequence ID" value="SVD37596.1"/>
    <property type="molecule type" value="Genomic_DNA"/>
</dbReference>
<proteinExistence type="predicted"/>
<dbReference type="InterPro" id="IPR016024">
    <property type="entry name" value="ARM-type_fold"/>
</dbReference>
<reference evidence="1" key="1">
    <citation type="submission" date="2018-05" db="EMBL/GenBank/DDBJ databases">
        <authorList>
            <person name="Lanie J.A."/>
            <person name="Ng W.-L."/>
            <person name="Kazmierczak K.M."/>
            <person name="Andrzejewski T.M."/>
            <person name="Davidsen T.M."/>
            <person name="Wayne K.J."/>
            <person name="Tettelin H."/>
            <person name="Glass J.I."/>
            <person name="Rusch D."/>
            <person name="Podicherti R."/>
            <person name="Tsui H.-C.T."/>
            <person name="Winkler M.E."/>
        </authorList>
    </citation>
    <scope>NUCLEOTIDE SEQUENCE</scope>
</reference>
<protein>
    <recommendedName>
        <fullName evidence="2">HEAT repeat domain-containing protein</fullName>
    </recommendedName>
</protein>
<dbReference type="InterPro" id="IPR011989">
    <property type="entry name" value="ARM-like"/>
</dbReference>
<dbReference type="AlphaFoldDB" id="A0A382UTL6"/>
<organism evidence="1">
    <name type="scientific">marine metagenome</name>
    <dbReference type="NCBI Taxonomy" id="408172"/>
    <lineage>
        <taxon>unclassified sequences</taxon>
        <taxon>metagenomes</taxon>
        <taxon>ecological metagenomes</taxon>
    </lineage>
</organism>
<feature type="non-terminal residue" evidence="1">
    <location>
        <position position="1"/>
    </location>
</feature>